<dbReference type="Gene3D" id="3.40.50.1820">
    <property type="entry name" value="alpha/beta hydrolase"/>
    <property type="match status" value="1"/>
</dbReference>
<dbReference type="EMBL" id="VMNI01000005">
    <property type="protein sequence ID" value="TVO78552.1"/>
    <property type="molecule type" value="Genomic_DNA"/>
</dbReference>
<dbReference type="SUPFAM" id="SSF53474">
    <property type="entry name" value="alpha/beta-Hydrolases"/>
    <property type="match status" value="1"/>
</dbReference>
<evidence type="ECO:0000256" key="1">
    <source>
        <dbReference type="SAM" id="MobiDB-lite"/>
    </source>
</evidence>
<gene>
    <name evidence="3" type="ORF">FHP89_05010</name>
</gene>
<protein>
    <submittedName>
        <fullName evidence="3">Alpha/beta hydrolase</fullName>
    </submittedName>
</protein>
<evidence type="ECO:0000259" key="2">
    <source>
        <dbReference type="Pfam" id="PF12697"/>
    </source>
</evidence>
<dbReference type="GO" id="GO:0016787">
    <property type="term" value="F:hydrolase activity"/>
    <property type="evidence" value="ECO:0007669"/>
    <property type="project" value="UniProtKB-KW"/>
</dbReference>
<proteinExistence type="predicted"/>
<evidence type="ECO:0000313" key="3">
    <source>
        <dbReference type="EMBL" id="TVO78552.1"/>
    </source>
</evidence>
<evidence type="ECO:0000313" key="4">
    <source>
        <dbReference type="Proteomes" id="UP000318349"/>
    </source>
</evidence>
<accession>A0A557R5G8</accession>
<organism evidence="3 4">
    <name type="scientific">Denitromonas halophila</name>
    <dbReference type="NCBI Taxonomy" id="1629404"/>
    <lineage>
        <taxon>Bacteria</taxon>
        <taxon>Pseudomonadati</taxon>
        <taxon>Pseudomonadota</taxon>
        <taxon>Betaproteobacteria</taxon>
        <taxon>Rhodocyclales</taxon>
        <taxon>Zoogloeaceae</taxon>
        <taxon>Denitromonas</taxon>
    </lineage>
</organism>
<feature type="domain" description="AB hydrolase-1" evidence="2">
    <location>
        <begin position="33"/>
        <end position="221"/>
    </location>
</feature>
<dbReference type="InterPro" id="IPR029058">
    <property type="entry name" value="AB_hydrolase_fold"/>
</dbReference>
<dbReference type="InterPro" id="IPR000073">
    <property type="entry name" value="AB_hydrolase_1"/>
</dbReference>
<name>A0A557R5G8_9RHOO</name>
<comment type="caution">
    <text evidence="3">The sequence shown here is derived from an EMBL/GenBank/DDBJ whole genome shotgun (WGS) entry which is preliminary data.</text>
</comment>
<reference evidence="3 4" key="1">
    <citation type="submission" date="2019-07" db="EMBL/GenBank/DDBJ databases">
        <title>The pathways for chlorine oxyanion respiration interact through the shared metabolite chlorate.</title>
        <authorList>
            <person name="Barnum T.P."/>
            <person name="Cheng Y."/>
            <person name="Hill K.A."/>
            <person name="Lucas L.N."/>
            <person name="Carlson H.K."/>
            <person name="Coates J.D."/>
        </authorList>
    </citation>
    <scope>NUCLEOTIDE SEQUENCE [LARGE SCALE GENOMIC DNA]</scope>
    <source>
        <strain evidence="3 4">SFB-1</strain>
    </source>
</reference>
<sequence>MPPLLDRHRTAQARAPVRPRPGIDRTDQVSTGVVLLHGKWDQAPFAIAALTDALTAAGHRWRLPTLPWALRRLYDASFDTALDQIADEAAALRHAGCTRVILCGHSLGACAALATAVHRGGVDGLILLAPGHFPERLAADGHTAASLSIAKQALANGRGQTRMPLIDVHQGRPRQLRIRPDHYLSYFAPEGAAAWPDNCRRLPAPLPMLWLAERSDGAAPPGIDYAFRQAGAHPASRWLQLDATHHALPAQAIDTVLDWLPPQHGQSDHDRHR</sequence>
<dbReference type="Pfam" id="PF12697">
    <property type="entry name" value="Abhydrolase_6"/>
    <property type="match status" value="1"/>
</dbReference>
<feature type="region of interest" description="Disordered" evidence="1">
    <location>
        <begin position="1"/>
        <end position="25"/>
    </location>
</feature>
<dbReference type="Proteomes" id="UP000318349">
    <property type="component" value="Unassembled WGS sequence"/>
</dbReference>
<keyword evidence="3" id="KW-0378">Hydrolase</keyword>
<dbReference type="AlphaFoldDB" id="A0A557R5G8"/>